<keyword evidence="6" id="KW-0547">Nucleotide-binding</keyword>
<dbReference type="RefSeq" id="XP_040736043.1">
    <property type="nucleotide sequence ID" value="XM_040880247.1"/>
</dbReference>
<dbReference type="InterPro" id="IPR050173">
    <property type="entry name" value="ABC_transporter_C-like"/>
</dbReference>
<dbReference type="InterPro" id="IPR056227">
    <property type="entry name" value="TMD0_ABC"/>
</dbReference>
<feature type="transmembrane region" description="Helical" evidence="12">
    <location>
        <begin position="159"/>
        <end position="176"/>
    </location>
</feature>
<dbReference type="Pfam" id="PF24357">
    <property type="entry name" value="TMD0_ABC"/>
    <property type="match status" value="1"/>
</dbReference>
<feature type="domain" description="ABC transmembrane type-1" evidence="14">
    <location>
        <begin position="910"/>
        <end position="1189"/>
    </location>
</feature>
<dbReference type="Pfam" id="PF00005">
    <property type="entry name" value="ABC_tran"/>
    <property type="match status" value="2"/>
</dbReference>
<evidence type="ECO:0008006" key="17">
    <source>
        <dbReference type="Google" id="ProtNLM"/>
    </source>
</evidence>
<evidence type="ECO:0000259" key="14">
    <source>
        <dbReference type="PROSITE" id="PS50929"/>
    </source>
</evidence>
<dbReference type="FunFam" id="3.40.50.300:FF:000838">
    <property type="entry name" value="ABC multidrug transporter (Eurofung)"/>
    <property type="match status" value="1"/>
</dbReference>
<evidence type="ECO:0000256" key="1">
    <source>
        <dbReference type="ARBA" id="ARBA00004651"/>
    </source>
</evidence>
<evidence type="ECO:0000256" key="7">
    <source>
        <dbReference type="ARBA" id="ARBA00022840"/>
    </source>
</evidence>
<dbReference type="Pfam" id="PF00664">
    <property type="entry name" value="ABC_membrane"/>
    <property type="match status" value="2"/>
</dbReference>
<feature type="transmembrane region" description="Helical" evidence="12">
    <location>
        <begin position="27"/>
        <end position="48"/>
    </location>
</feature>
<protein>
    <recommendedName>
        <fullName evidence="17">ABC transporter domain-containing protein</fullName>
    </recommendedName>
</protein>
<dbReference type="InterPro" id="IPR044726">
    <property type="entry name" value="ABCC_6TM_D2"/>
</dbReference>
<dbReference type="PANTHER" id="PTHR24223">
    <property type="entry name" value="ATP-BINDING CASSETTE SUB-FAMILY C"/>
    <property type="match status" value="1"/>
</dbReference>
<evidence type="ECO:0000313" key="16">
    <source>
        <dbReference type="Proteomes" id="UP000249363"/>
    </source>
</evidence>
<dbReference type="GO" id="GO:0005886">
    <property type="term" value="C:plasma membrane"/>
    <property type="evidence" value="ECO:0007669"/>
    <property type="project" value="UniProtKB-SubCell"/>
</dbReference>
<evidence type="ECO:0000256" key="11">
    <source>
        <dbReference type="SAM" id="MobiDB-lite"/>
    </source>
</evidence>
<dbReference type="SUPFAM" id="SSF90123">
    <property type="entry name" value="ABC transporter transmembrane region"/>
    <property type="match status" value="2"/>
</dbReference>
<dbReference type="PROSITE" id="PS50893">
    <property type="entry name" value="ABC_TRANSPORTER_2"/>
    <property type="match status" value="2"/>
</dbReference>
<evidence type="ECO:0000256" key="9">
    <source>
        <dbReference type="ARBA" id="ARBA00023136"/>
    </source>
</evidence>
<keyword evidence="10" id="KW-0325">Glycoprotein</keyword>
<feature type="transmembrane region" description="Helical" evidence="12">
    <location>
        <begin position="69"/>
        <end position="89"/>
    </location>
</feature>
<dbReference type="InterPro" id="IPR036640">
    <property type="entry name" value="ABC1_TM_sf"/>
</dbReference>
<evidence type="ECO:0000256" key="5">
    <source>
        <dbReference type="ARBA" id="ARBA00022692"/>
    </source>
</evidence>
<keyword evidence="5 12" id="KW-0812">Transmembrane</keyword>
<dbReference type="InterPro" id="IPR011527">
    <property type="entry name" value="ABC1_TM_dom"/>
</dbReference>
<dbReference type="PANTHER" id="PTHR24223:SF399">
    <property type="entry name" value="ABC TRANSPORTER ATNG"/>
    <property type="match status" value="1"/>
</dbReference>
<keyword evidence="4" id="KW-1003">Cell membrane</keyword>
<dbReference type="Proteomes" id="UP000249363">
    <property type="component" value="Unassembled WGS sequence"/>
</dbReference>
<dbReference type="PROSITE" id="PS00211">
    <property type="entry name" value="ABC_TRANSPORTER_1"/>
    <property type="match status" value="2"/>
</dbReference>
<dbReference type="CDD" id="cd18579">
    <property type="entry name" value="ABC_6TM_ABCC_D1"/>
    <property type="match status" value="1"/>
</dbReference>
<feature type="domain" description="ABC transporter" evidence="13">
    <location>
        <begin position="616"/>
        <end position="849"/>
    </location>
</feature>
<feature type="domain" description="ABC transporter" evidence="13">
    <location>
        <begin position="1228"/>
        <end position="1467"/>
    </location>
</feature>
<feature type="transmembrane region" description="Helical" evidence="12">
    <location>
        <begin position="493"/>
        <end position="514"/>
    </location>
</feature>
<dbReference type="CDD" id="cd03244">
    <property type="entry name" value="ABCC_MRP_domain2"/>
    <property type="match status" value="1"/>
</dbReference>
<dbReference type="CDD" id="cd03250">
    <property type="entry name" value="ABCC_MRP_domain1"/>
    <property type="match status" value="1"/>
</dbReference>
<feature type="transmembrane region" description="Helical" evidence="12">
    <location>
        <begin position="534"/>
        <end position="559"/>
    </location>
</feature>
<accession>A0A364L6T4</accession>
<dbReference type="STRING" id="1196081.A0A364L6T4"/>
<keyword evidence="3" id="KW-0813">Transport</keyword>
<dbReference type="GO" id="GO:0016887">
    <property type="term" value="F:ATP hydrolysis activity"/>
    <property type="evidence" value="ECO:0007669"/>
    <property type="project" value="InterPro"/>
</dbReference>
<reference evidence="15 16" key="1">
    <citation type="journal article" date="2017" name="Biotechnol. Biofuels">
        <title>Differential beta-glucosidase expression as a function of carbon source availability in Talaromyces amestolkiae: a genomic and proteomic approach.</title>
        <authorList>
            <person name="de Eugenio L.I."/>
            <person name="Mendez-Liter J.A."/>
            <person name="Nieto-Dominguez M."/>
            <person name="Alonso L."/>
            <person name="Gil-Munoz J."/>
            <person name="Barriuso J."/>
            <person name="Prieto A."/>
            <person name="Martinez M.J."/>
        </authorList>
    </citation>
    <scope>NUCLEOTIDE SEQUENCE [LARGE SCALE GENOMIC DNA]</scope>
    <source>
        <strain evidence="15 16">CIB</strain>
    </source>
</reference>
<evidence type="ECO:0000256" key="10">
    <source>
        <dbReference type="ARBA" id="ARBA00023180"/>
    </source>
</evidence>
<keyword evidence="8 12" id="KW-1133">Transmembrane helix</keyword>
<name>A0A364L6T4_TALAM</name>
<dbReference type="Gene3D" id="1.20.1560.10">
    <property type="entry name" value="ABC transporter type 1, transmembrane domain"/>
    <property type="match status" value="2"/>
</dbReference>
<comment type="subcellular location">
    <subcellularLocation>
        <location evidence="1">Cell membrane</location>
        <topology evidence="1">Multi-pass membrane protein</topology>
    </subcellularLocation>
</comment>
<dbReference type="SUPFAM" id="SSF52540">
    <property type="entry name" value="P-loop containing nucleoside triphosphate hydrolases"/>
    <property type="match status" value="2"/>
</dbReference>
<comment type="caution">
    <text evidence="15">The sequence shown here is derived from an EMBL/GenBank/DDBJ whole genome shotgun (WGS) entry which is preliminary data.</text>
</comment>
<evidence type="ECO:0000256" key="12">
    <source>
        <dbReference type="SAM" id="Phobius"/>
    </source>
</evidence>
<feature type="region of interest" description="Disordered" evidence="11">
    <location>
        <begin position="855"/>
        <end position="886"/>
    </location>
</feature>
<keyword evidence="16" id="KW-1185">Reference proteome</keyword>
<feature type="transmembrane region" description="Helical" evidence="12">
    <location>
        <begin position="1122"/>
        <end position="1154"/>
    </location>
</feature>
<dbReference type="InterPro" id="IPR044746">
    <property type="entry name" value="ABCC_6TM_D1"/>
</dbReference>
<dbReference type="OrthoDB" id="6500128at2759"/>
<feature type="transmembrane region" description="Helical" evidence="12">
    <location>
        <begin position="1039"/>
        <end position="1062"/>
    </location>
</feature>
<feature type="transmembrane region" description="Helical" evidence="12">
    <location>
        <begin position="307"/>
        <end position="325"/>
    </location>
</feature>
<dbReference type="FunFam" id="1.20.1560.10:FF:000055">
    <property type="entry name" value="ABC multidrug transporter (Eurofung)"/>
    <property type="match status" value="1"/>
</dbReference>
<comment type="similarity">
    <text evidence="2">Belongs to the ABC transporter superfamily. ABCC family. Conjugate transporter (TC 3.A.1.208) subfamily.</text>
</comment>
<dbReference type="SMART" id="SM00382">
    <property type="entry name" value="AAA"/>
    <property type="match status" value="2"/>
</dbReference>
<evidence type="ECO:0000256" key="6">
    <source>
        <dbReference type="ARBA" id="ARBA00022741"/>
    </source>
</evidence>
<feature type="transmembrane region" description="Helical" evidence="12">
    <location>
        <begin position="130"/>
        <end position="147"/>
    </location>
</feature>
<dbReference type="CDD" id="cd18580">
    <property type="entry name" value="ABC_6TM_ABCC_D2"/>
    <property type="match status" value="1"/>
</dbReference>
<sequence>MTSTDTCDDGWFGPIVGTMGCRGGFDFTVVFEASVLTIAPAACFLLMAPIRIFQLSRQSPKVQSSAIRVAILVLAAFLAAIQIVILALATTQHAAGRLVSLAGTILELVAALSVVILVDLEYVRSIRPSFLVSAYLFVTLLLDLARVRTAWLLPDSRAYSASLSLSLAIKLLLLGLENVGKRKWLVSSEKTRSSESTSGPFSRGLFFWLNGLLWTGYSELLTGDTLPSIHEKLSSRELYTRFTDCWARCNQSHRNALLLAVVNCLRWEIARIAFPRLCVVGFSIAQPFLVGRIVTVLQQTDLLSLDIGYGLIGATVIVFIGIAVSRSSYQHLGYRATTMLRGGLMVLVYQHMMNLPLGSTEESSAMSLMGSDIEMLAEYFQSTVSETWANVIQLGLATWFLKTEVGPVCIAPVVVVIVFTVISFCMGNAVTTRQKTWLQAMEKRINFTTSVLGSIRSVKLLGLTEAMATMINALRVDELNISKKFRRVQTVRVCMINLPPIVGQLSTFAGYAIVAKVQGSGNLSVSQAITSLSLINLLITPLCSLLLAIPDTFASIACLHRIQNFLSQPNRHDVRQFPQFVPSPSTQSTNLPGIELYPLPQLVSRTLPENQRDIILSMENVNFGWSASPPNRTCITLTLQSSPTGNLVAIVGPVGSGKSTFLKGLAGETPVLQGKLFIKYLDLAFCEQTPWLANGSIRDNIIGESPLSAFDAKWYSTVVTACGLDLDLKRMPAGDETLVGSNGAKLSGGQKQRIAIARAVYARKHIACFDDVLSGLDNATARLVFNNVLGPAGLLRRLGCTIFLATHGTNYLPQADLIIVLGDNGQVLEQGNYPQLRSHTGGYIQGLEIQSKQMDEVEETANSDNDRWEPPKITKGPLSAPSPLGSRRQTTDIAVYKYYFSALGWLRVTVLLFFLVVDSGINGLRYIWVELWSSSSASALNSRLSYWLGLYGALAVIEAGALALAVFWTWVIIVPAASKNLHHTVLRACMSAPLYFLSNVGTGDLVTRFSQDMRLVDMILPRGFISTGFQLFGALSQGAIAIASLPYLAAVMPVLLGILVLIQRSYLRTSRQLRLLEIELKSPLYTHFIESLTGIVTIRAFSWTPASTTRMLSMLDMAQKPFYLLLCIQRWLGLVLNLIVAALAVILISAAVALRSHVNPGLLGIALVMMIDLGQILSDLIQYWTLLETSLGAISRIKEFSEDTPSEDINSNIQTHEPLMEWPSHGEIAFVDTSIGYSSLEESRPILNNLHLHIRAGEKIGLCGRTGSGKSTLALSLLRLSEVVSGRILIDGQDVTLISRSSLRQRISCLSQEAFLFPGTIRQNADPLNIMTYTEIIDALRCVELWDALVAHHAGNGEVVLDAKLNESILSQGQKQLFCLARALLKKSKILILDEPTSSLDTETDAKVQMVIRKSFRDCTVIMVAHRIRTLLDFDRVAVLDSGRIVEVGQPWELMGRSDGEFSKLLDLESRAI</sequence>
<gene>
    <name evidence="15" type="ORF">BHQ10_007540</name>
</gene>
<dbReference type="EMBL" id="MIKG01000015">
    <property type="protein sequence ID" value="RAO71528.1"/>
    <property type="molecule type" value="Genomic_DNA"/>
</dbReference>
<keyword evidence="7" id="KW-0067">ATP-binding</keyword>
<dbReference type="InterPro" id="IPR027417">
    <property type="entry name" value="P-loop_NTPase"/>
</dbReference>
<evidence type="ECO:0000313" key="15">
    <source>
        <dbReference type="EMBL" id="RAO71528.1"/>
    </source>
</evidence>
<evidence type="ECO:0000256" key="3">
    <source>
        <dbReference type="ARBA" id="ARBA00022448"/>
    </source>
</evidence>
<dbReference type="GO" id="GO:0140359">
    <property type="term" value="F:ABC-type transporter activity"/>
    <property type="evidence" value="ECO:0007669"/>
    <property type="project" value="InterPro"/>
</dbReference>
<dbReference type="InterPro" id="IPR003439">
    <property type="entry name" value="ABC_transporter-like_ATP-bd"/>
</dbReference>
<organism evidence="15 16">
    <name type="scientific">Talaromyces amestolkiae</name>
    <dbReference type="NCBI Taxonomy" id="1196081"/>
    <lineage>
        <taxon>Eukaryota</taxon>
        <taxon>Fungi</taxon>
        <taxon>Dikarya</taxon>
        <taxon>Ascomycota</taxon>
        <taxon>Pezizomycotina</taxon>
        <taxon>Eurotiomycetes</taxon>
        <taxon>Eurotiomycetidae</taxon>
        <taxon>Eurotiales</taxon>
        <taxon>Trichocomaceae</taxon>
        <taxon>Talaromyces</taxon>
        <taxon>Talaromyces sect. Talaromyces</taxon>
    </lineage>
</organism>
<proteinExistence type="inferred from homology"/>
<feature type="transmembrane region" description="Helical" evidence="12">
    <location>
        <begin position="95"/>
        <end position="118"/>
    </location>
</feature>
<evidence type="ECO:0000256" key="8">
    <source>
        <dbReference type="ARBA" id="ARBA00022989"/>
    </source>
</evidence>
<evidence type="ECO:0000256" key="2">
    <source>
        <dbReference type="ARBA" id="ARBA00009726"/>
    </source>
</evidence>
<evidence type="ECO:0000259" key="13">
    <source>
        <dbReference type="PROSITE" id="PS50893"/>
    </source>
</evidence>
<dbReference type="Gene3D" id="3.40.50.300">
    <property type="entry name" value="P-loop containing nucleotide triphosphate hydrolases"/>
    <property type="match status" value="2"/>
</dbReference>
<feature type="transmembrane region" description="Helical" evidence="12">
    <location>
        <begin position="905"/>
        <end position="928"/>
    </location>
</feature>
<dbReference type="GO" id="GO:0005524">
    <property type="term" value="F:ATP binding"/>
    <property type="evidence" value="ECO:0007669"/>
    <property type="project" value="UniProtKB-KW"/>
</dbReference>
<dbReference type="FunFam" id="1.20.1560.10:FF:000066">
    <property type="entry name" value="ABC multidrug transporter (Eurofung)"/>
    <property type="match status" value="1"/>
</dbReference>
<keyword evidence="9 12" id="KW-0472">Membrane</keyword>
<feature type="transmembrane region" description="Helical" evidence="12">
    <location>
        <begin position="948"/>
        <end position="973"/>
    </location>
</feature>
<dbReference type="InterPro" id="IPR017871">
    <property type="entry name" value="ABC_transporter-like_CS"/>
</dbReference>
<dbReference type="InterPro" id="IPR003593">
    <property type="entry name" value="AAA+_ATPase"/>
</dbReference>
<dbReference type="GeneID" id="63796755"/>
<feature type="domain" description="ABC transmembrane type-1" evidence="14">
    <location>
        <begin position="277"/>
        <end position="551"/>
    </location>
</feature>
<dbReference type="PROSITE" id="PS50929">
    <property type="entry name" value="ABC_TM1F"/>
    <property type="match status" value="2"/>
</dbReference>
<feature type="transmembrane region" description="Helical" evidence="12">
    <location>
        <begin position="405"/>
        <end position="426"/>
    </location>
</feature>
<evidence type="ECO:0000256" key="4">
    <source>
        <dbReference type="ARBA" id="ARBA00022475"/>
    </source>
</evidence>